<dbReference type="EMBL" id="PYHR01000002">
    <property type="protein sequence ID" value="PWD51036.1"/>
    <property type="molecule type" value="Genomic_DNA"/>
</dbReference>
<evidence type="ECO:0000256" key="1">
    <source>
        <dbReference type="SAM" id="MobiDB-lite"/>
    </source>
</evidence>
<feature type="domain" description="Helix-turn-helix" evidence="2">
    <location>
        <begin position="32"/>
        <end position="83"/>
    </location>
</feature>
<dbReference type="InterPro" id="IPR041657">
    <property type="entry name" value="HTH_17"/>
</dbReference>
<evidence type="ECO:0000313" key="4">
    <source>
        <dbReference type="Proteomes" id="UP000245166"/>
    </source>
</evidence>
<dbReference type="GO" id="GO:0003677">
    <property type="term" value="F:DNA binding"/>
    <property type="evidence" value="ECO:0007669"/>
    <property type="project" value="InterPro"/>
</dbReference>
<name>A0A2U1ZVM0_9MICO</name>
<evidence type="ECO:0000259" key="2">
    <source>
        <dbReference type="Pfam" id="PF12728"/>
    </source>
</evidence>
<feature type="region of interest" description="Disordered" evidence="1">
    <location>
        <begin position="1"/>
        <end position="28"/>
    </location>
</feature>
<reference evidence="3 4" key="1">
    <citation type="submission" date="2018-03" db="EMBL/GenBank/DDBJ databases">
        <title>Genome assembly of novel Miniimonas species PCH200.</title>
        <authorList>
            <person name="Thakur V."/>
            <person name="Kumar V."/>
            <person name="Singh D."/>
        </authorList>
    </citation>
    <scope>NUCLEOTIDE SEQUENCE [LARGE SCALE GENOMIC DNA]</scope>
    <source>
        <strain evidence="3 4">PCH200</strain>
    </source>
</reference>
<comment type="caution">
    <text evidence="3">The sequence shown here is derived from an EMBL/GenBank/DDBJ whole genome shotgun (WGS) entry which is preliminary data.</text>
</comment>
<dbReference type="RefSeq" id="WP_109229417.1">
    <property type="nucleotide sequence ID" value="NZ_PYHR01000002.1"/>
</dbReference>
<dbReference type="Proteomes" id="UP000245166">
    <property type="component" value="Unassembled WGS sequence"/>
</dbReference>
<dbReference type="Pfam" id="PF12728">
    <property type="entry name" value="HTH_17"/>
    <property type="match status" value="1"/>
</dbReference>
<sequence length="99" mass="10637">MNDTSQEGAASSANPSGAGAEKVDNAGPTHRFLTVDEVAEQLRVKPAAVRSLLYSGDLVGFQVGERGLWRVERVDFDDYVSAQKSRAVGTRRVATNRTA</sequence>
<proteinExistence type="predicted"/>
<dbReference type="InterPro" id="IPR010093">
    <property type="entry name" value="SinI_DNA-bd"/>
</dbReference>
<dbReference type="OrthoDB" id="5524782at2"/>
<feature type="compositionally biased region" description="Low complexity" evidence="1">
    <location>
        <begin position="8"/>
        <end position="20"/>
    </location>
</feature>
<dbReference type="AlphaFoldDB" id="A0A2U1ZVM0"/>
<protein>
    <recommendedName>
        <fullName evidence="2">Helix-turn-helix domain-containing protein</fullName>
    </recommendedName>
</protein>
<organism evidence="3 4">
    <name type="scientific">Serinibacter arcticus</name>
    <dbReference type="NCBI Taxonomy" id="1655435"/>
    <lineage>
        <taxon>Bacteria</taxon>
        <taxon>Bacillati</taxon>
        <taxon>Actinomycetota</taxon>
        <taxon>Actinomycetes</taxon>
        <taxon>Micrococcales</taxon>
        <taxon>Beutenbergiaceae</taxon>
        <taxon>Serinibacter</taxon>
    </lineage>
</organism>
<accession>A0A2U1ZVM0</accession>
<gene>
    <name evidence="3" type="ORF">C8046_10640</name>
</gene>
<keyword evidence="4" id="KW-1185">Reference proteome</keyword>
<evidence type="ECO:0000313" key="3">
    <source>
        <dbReference type="EMBL" id="PWD51036.1"/>
    </source>
</evidence>
<dbReference type="NCBIfam" id="TIGR01764">
    <property type="entry name" value="excise"/>
    <property type="match status" value="1"/>
</dbReference>